<dbReference type="GO" id="GO:0004180">
    <property type="term" value="F:carboxypeptidase activity"/>
    <property type="evidence" value="ECO:0007669"/>
    <property type="project" value="UniProtKB-ARBA"/>
</dbReference>
<comment type="pathway">
    <text evidence="1 7">Cell wall biogenesis; peptidoglycan biosynthesis.</text>
</comment>
<keyword evidence="3" id="KW-0808">Transferase</keyword>
<sequence>MRPLAAASLVALAISLGACQDSTFGGGGSTRHLTPIPQKTLALMQTKGMSQGDPILIRAYKREAEMEVWKRGSSGQYALLKTFPICRWSGQLGPKTKQGDRQAPEGFYTITPGQMNPNSSYYLSFDTGYPNAFDRANGRTGNYIMVHGTCSSAGCFAMTDESMAEIYAIAREAFAGGQRGFQFQSYPFRMTAQNFAKFRNDPNAPFWKNLKEGSDHFEALKEEPRVGLCGNRYVFGGADAAAGSCSPKVDTLVAEKRERDNREIAELVGKGTAATRVVYDDGGQNPVFRQQQPSAFASLTHAEEALPYAPKDYARHNLGEVSRPETLAAGPREIEVDAKGRPLMTASIEAPIPTKAAAAALARKDERKGNRREEPSLVAQAAPATPAAATAPEAAKPAAPARIAVADADGDMSAYQKAFGNLFNKGNPTPATPAADAATVPAAAAVAAPEPSKTARTAPVAKTAHAVPAAQSRKEPAKPARAETRPDAKAESRPETRTEAKVPAKAPEKTAAKN</sequence>
<accession>A0A512J6X7</accession>
<dbReference type="GO" id="GO:0009252">
    <property type="term" value="P:peptidoglycan biosynthetic process"/>
    <property type="evidence" value="ECO:0007669"/>
    <property type="project" value="UniProtKB-UniPathway"/>
</dbReference>
<dbReference type="Proteomes" id="UP000321960">
    <property type="component" value="Unassembled WGS sequence"/>
</dbReference>
<dbReference type="PANTHER" id="PTHR36699:SF1">
    <property type="entry name" value="L,D-TRANSPEPTIDASE YAFK-RELATED"/>
    <property type="match status" value="1"/>
</dbReference>
<feature type="compositionally biased region" description="Basic and acidic residues" evidence="8">
    <location>
        <begin position="472"/>
        <end position="514"/>
    </location>
</feature>
<dbReference type="EMBL" id="BJZU01000076">
    <property type="protein sequence ID" value="GEP05731.1"/>
    <property type="molecule type" value="Genomic_DNA"/>
</dbReference>
<evidence type="ECO:0000256" key="9">
    <source>
        <dbReference type="SAM" id="SignalP"/>
    </source>
</evidence>
<reference evidence="12" key="4">
    <citation type="submission" date="2023-01" db="EMBL/GenBank/DDBJ databases">
        <title>Draft genome sequence of Methylobacterium oxalidis strain NBRC 107715.</title>
        <authorList>
            <person name="Sun Q."/>
            <person name="Mori K."/>
        </authorList>
    </citation>
    <scope>NUCLEOTIDE SEQUENCE</scope>
    <source>
        <strain evidence="12">NBRC 107715</strain>
    </source>
</reference>
<name>A0A512J6X7_9HYPH</name>
<feature type="compositionally biased region" description="Basic and acidic residues" evidence="8">
    <location>
        <begin position="362"/>
        <end position="375"/>
    </location>
</feature>
<keyword evidence="9" id="KW-0732">Signal</keyword>
<comment type="similarity">
    <text evidence="2">Belongs to the YkuD family.</text>
</comment>
<feature type="signal peptide" evidence="9">
    <location>
        <begin position="1"/>
        <end position="20"/>
    </location>
</feature>
<evidence type="ECO:0000256" key="7">
    <source>
        <dbReference type="PROSITE-ProRule" id="PRU01373"/>
    </source>
</evidence>
<evidence type="ECO:0000256" key="4">
    <source>
        <dbReference type="ARBA" id="ARBA00022960"/>
    </source>
</evidence>
<evidence type="ECO:0000256" key="8">
    <source>
        <dbReference type="SAM" id="MobiDB-lite"/>
    </source>
</evidence>
<feature type="chain" id="PRO_5022094263" description="L,D-TPase catalytic domain-containing protein" evidence="9">
    <location>
        <begin position="21"/>
        <end position="514"/>
    </location>
</feature>
<evidence type="ECO:0000256" key="5">
    <source>
        <dbReference type="ARBA" id="ARBA00022984"/>
    </source>
</evidence>
<organism evidence="11 13">
    <name type="scientific">Methylobacterium oxalidis</name>
    <dbReference type="NCBI Taxonomy" id="944322"/>
    <lineage>
        <taxon>Bacteria</taxon>
        <taxon>Pseudomonadati</taxon>
        <taxon>Pseudomonadota</taxon>
        <taxon>Alphaproteobacteria</taxon>
        <taxon>Hyphomicrobiales</taxon>
        <taxon>Methylobacteriaceae</taxon>
        <taxon>Methylobacterium</taxon>
    </lineage>
</organism>
<dbReference type="SUPFAM" id="SSF141523">
    <property type="entry name" value="L,D-transpeptidase catalytic domain-like"/>
    <property type="match status" value="1"/>
</dbReference>
<gene>
    <name evidence="12" type="ORF">GCM10007888_63150</name>
    <name evidence="11" type="ORF">MOX02_37690</name>
</gene>
<keyword evidence="6 7" id="KW-0961">Cell wall biogenesis/degradation</keyword>
<evidence type="ECO:0000313" key="12">
    <source>
        <dbReference type="EMBL" id="GLS67930.1"/>
    </source>
</evidence>
<evidence type="ECO:0000256" key="6">
    <source>
        <dbReference type="ARBA" id="ARBA00023316"/>
    </source>
</evidence>
<feature type="domain" description="L,D-TPase catalytic" evidence="10">
    <location>
        <begin position="55"/>
        <end position="186"/>
    </location>
</feature>
<feature type="region of interest" description="Disordered" evidence="8">
    <location>
        <begin position="446"/>
        <end position="514"/>
    </location>
</feature>
<evidence type="ECO:0000256" key="1">
    <source>
        <dbReference type="ARBA" id="ARBA00004752"/>
    </source>
</evidence>
<dbReference type="EMBL" id="BSPK01000118">
    <property type="protein sequence ID" value="GLS67930.1"/>
    <property type="molecule type" value="Genomic_DNA"/>
</dbReference>
<keyword evidence="5 7" id="KW-0573">Peptidoglycan synthesis</keyword>
<keyword evidence="4 7" id="KW-0133">Cell shape</keyword>
<dbReference type="PANTHER" id="PTHR36699">
    <property type="entry name" value="LD-TRANSPEPTIDASE"/>
    <property type="match status" value="1"/>
</dbReference>
<dbReference type="GO" id="GO:0016740">
    <property type="term" value="F:transferase activity"/>
    <property type="evidence" value="ECO:0007669"/>
    <property type="project" value="UniProtKB-KW"/>
</dbReference>
<feature type="active site" description="Proton donor/acceptor" evidence="7">
    <location>
        <position position="147"/>
    </location>
</feature>
<dbReference type="GO" id="GO:0071555">
    <property type="term" value="P:cell wall organization"/>
    <property type="evidence" value="ECO:0007669"/>
    <property type="project" value="UniProtKB-UniRule"/>
</dbReference>
<keyword evidence="14" id="KW-1185">Reference proteome</keyword>
<dbReference type="PROSITE" id="PS52029">
    <property type="entry name" value="LD_TPASE"/>
    <property type="match status" value="1"/>
</dbReference>
<feature type="region of interest" description="Disordered" evidence="8">
    <location>
        <begin position="357"/>
        <end position="398"/>
    </location>
</feature>
<evidence type="ECO:0000313" key="13">
    <source>
        <dbReference type="Proteomes" id="UP000321960"/>
    </source>
</evidence>
<dbReference type="Pfam" id="PF03734">
    <property type="entry name" value="YkuD"/>
    <property type="match status" value="1"/>
</dbReference>
<evidence type="ECO:0000256" key="2">
    <source>
        <dbReference type="ARBA" id="ARBA00005992"/>
    </source>
</evidence>
<dbReference type="CDD" id="cd16913">
    <property type="entry name" value="YkuD_like"/>
    <property type="match status" value="1"/>
</dbReference>
<feature type="active site" description="Nucleophile" evidence="7">
    <location>
        <position position="155"/>
    </location>
</feature>
<reference evidence="11 13" key="3">
    <citation type="submission" date="2019-07" db="EMBL/GenBank/DDBJ databases">
        <title>Whole genome shotgun sequence of Methylobacterium oxalidis NBRC 107715.</title>
        <authorList>
            <person name="Hosoyama A."/>
            <person name="Uohara A."/>
            <person name="Ohji S."/>
            <person name="Ichikawa N."/>
        </authorList>
    </citation>
    <scope>NUCLEOTIDE SEQUENCE [LARGE SCALE GENOMIC DNA]</scope>
    <source>
        <strain evidence="11 13">NBRC 107715</strain>
    </source>
</reference>
<dbReference type="GO" id="GO:0008360">
    <property type="term" value="P:regulation of cell shape"/>
    <property type="evidence" value="ECO:0007669"/>
    <property type="project" value="UniProtKB-UniRule"/>
</dbReference>
<feature type="compositionally biased region" description="Low complexity" evidence="8">
    <location>
        <begin position="379"/>
        <end position="398"/>
    </location>
</feature>
<dbReference type="Proteomes" id="UP001156856">
    <property type="component" value="Unassembled WGS sequence"/>
</dbReference>
<dbReference type="InterPro" id="IPR005490">
    <property type="entry name" value="LD_TPept_cat_dom"/>
</dbReference>
<evidence type="ECO:0000313" key="14">
    <source>
        <dbReference type="Proteomes" id="UP001156856"/>
    </source>
</evidence>
<comment type="caution">
    <text evidence="11">The sequence shown here is derived from an EMBL/GenBank/DDBJ whole genome shotgun (WGS) entry which is preliminary data.</text>
</comment>
<dbReference type="InterPro" id="IPR038063">
    <property type="entry name" value="Transpep_catalytic_dom"/>
</dbReference>
<reference evidence="12" key="1">
    <citation type="journal article" date="2014" name="Int. J. Syst. Evol. Microbiol.">
        <title>Complete genome of a new Firmicutes species belonging to the dominant human colonic microbiota ('Ruminococcus bicirculans') reveals two chromosomes and a selective capacity to utilize plant glucans.</title>
        <authorList>
            <consortium name="NISC Comparative Sequencing Program"/>
            <person name="Wegmann U."/>
            <person name="Louis P."/>
            <person name="Goesmann A."/>
            <person name="Henrissat B."/>
            <person name="Duncan S.H."/>
            <person name="Flint H.J."/>
        </authorList>
    </citation>
    <scope>NUCLEOTIDE SEQUENCE</scope>
    <source>
        <strain evidence="12">NBRC 107715</strain>
    </source>
</reference>
<dbReference type="UniPathway" id="UPA00219"/>
<dbReference type="AlphaFoldDB" id="A0A512J6X7"/>
<proteinExistence type="inferred from homology"/>
<evidence type="ECO:0000259" key="10">
    <source>
        <dbReference type="PROSITE" id="PS52029"/>
    </source>
</evidence>
<dbReference type="PROSITE" id="PS51257">
    <property type="entry name" value="PROKAR_LIPOPROTEIN"/>
    <property type="match status" value="1"/>
</dbReference>
<reference evidence="14" key="2">
    <citation type="journal article" date="2019" name="Int. J. Syst. Evol. Microbiol.">
        <title>The Global Catalogue of Microorganisms (GCM) 10K type strain sequencing project: providing services to taxonomists for standard genome sequencing and annotation.</title>
        <authorList>
            <consortium name="The Broad Institute Genomics Platform"/>
            <consortium name="The Broad Institute Genome Sequencing Center for Infectious Disease"/>
            <person name="Wu L."/>
            <person name="Ma J."/>
        </authorList>
    </citation>
    <scope>NUCLEOTIDE SEQUENCE [LARGE SCALE GENOMIC DNA]</scope>
    <source>
        <strain evidence="14">NBRC 107715</strain>
    </source>
</reference>
<evidence type="ECO:0000256" key="3">
    <source>
        <dbReference type="ARBA" id="ARBA00022679"/>
    </source>
</evidence>
<evidence type="ECO:0000313" key="11">
    <source>
        <dbReference type="EMBL" id="GEP05731.1"/>
    </source>
</evidence>
<protein>
    <recommendedName>
        <fullName evidence="10">L,D-TPase catalytic domain-containing protein</fullName>
    </recommendedName>
</protein>